<gene>
    <name evidence="2" type="ORF">C8E83_3870</name>
</gene>
<keyword evidence="3" id="KW-1185">Reference proteome</keyword>
<dbReference type="AlphaFoldDB" id="A0A495IL72"/>
<reference evidence="2 3" key="1">
    <citation type="submission" date="2018-10" db="EMBL/GenBank/DDBJ databases">
        <title>Sequencing the genomes of 1000 actinobacteria strains.</title>
        <authorList>
            <person name="Klenk H.-P."/>
        </authorList>
    </citation>
    <scope>NUCLEOTIDE SEQUENCE [LARGE SCALE GENOMIC DNA]</scope>
    <source>
        <strain evidence="2 3">DSM 17894</strain>
    </source>
</reference>
<feature type="region of interest" description="Disordered" evidence="1">
    <location>
        <begin position="166"/>
        <end position="187"/>
    </location>
</feature>
<sequence>MVSPILKTLGAVVVGTPVAVVLGLTARSIRKQEDAQVPVIRSVESPLAVTVFRSWLDRRTHEHLAATSFKKGYVSYGVRVENHSAHDVRGIHVELLDTAGDVVSSVRVGEIDAHASTVVPVKRAWTNAFEAHRAAESVPPVVLTWRSASGRRRVVLAPSLRRDLGVTPSSIRQGRRERPTVDSPVMS</sequence>
<protein>
    <submittedName>
        <fullName evidence="2">Uncharacterized protein</fullName>
    </submittedName>
</protein>
<dbReference type="EMBL" id="RBKS01000001">
    <property type="protein sequence ID" value="RKR76693.1"/>
    <property type="molecule type" value="Genomic_DNA"/>
</dbReference>
<evidence type="ECO:0000313" key="3">
    <source>
        <dbReference type="Proteomes" id="UP000280008"/>
    </source>
</evidence>
<dbReference type="RefSeq" id="WP_121371636.1">
    <property type="nucleotide sequence ID" value="NZ_RBKS01000001.1"/>
</dbReference>
<comment type="caution">
    <text evidence="2">The sequence shown here is derived from an EMBL/GenBank/DDBJ whole genome shotgun (WGS) entry which is preliminary data.</text>
</comment>
<organism evidence="2 3">
    <name type="scientific">Frondihabitans australicus</name>
    <dbReference type="NCBI Taxonomy" id="386892"/>
    <lineage>
        <taxon>Bacteria</taxon>
        <taxon>Bacillati</taxon>
        <taxon>Actinomycetota</taxon>
        <taxon>Actinomycetes</taxon>
        <taxon>Micrococcales</taxon>
        <taxon>Microbacteriaceae</taxon>
        <taxon>Frondihabitans</taxon>
    </lineage>
</organism>
<name>A0A495IL72_9MICO</name>
<accession>A0A495IL72</accession>
<dbReference type="Proteomes" id="UP000280008">
    <property type="component" value="Unassembled WGS sequence"/>
</dbReference>
<proteinExistence type="predicted"/>
<evidence type="ECO:0000313" key="2">
    <source>
        <dbReference type="EMBL" id="RKR76693.1"/>
    </source>
</evidence>
<dbReference type="OrthoDB" id="5116216at2"/>
<evidence type="ECO:0000256" key="1">
    <source>
        <dbReference type="SAM" id="MobiDB-lite"/>
    </source>
</evidence>